<name>A0A367LHM7_9HYPO</name>
<gene>
    <name evidence="2" type="ORF">L249_8068</name>
</gene>
<accession>A0A367LHM7</accession>
<dbReference type="InterPro" id="IPR018846">
    <property type="entry name" value="Beta-prop_RSE1/DDB1/CPSF1_1st"/>
</dbReference>
<comment type="caution">
    <text evidence="2">The sequence shown here is derived from an EMBL/GenBank/DDBJ whole genome shotgun (WGS) entry which is preliminary data.</text>
</comment>
<organism evidence="2 3">
    <name type="scientific">Ophiocordyceps polyrhachis-furcata BCC 54312</name>
    <dbReference type="NCBI Taxonomy" id="1330021"/>
    <lineage>
        <taxon>Eukaryota</taxon>
        <taxon>Fungi</taxon>
        <taxon>Dikarya</taxon>
        <taxon>Ascomycota</taxon>
        <taxon>Pezizomycotina</taxon>
        <taxon>Sordariomycetes</taxon>
        <taxon>Hypocreomycetidae</taxon>
        <taxon>Hypocreales</taxon>
        <taxon>Ophiocordycipitaceae</taxon>
        <taxon>Ophiocordyceps</taxon>
    </lineage>
</organism>
<protein>
    <recommendedName>
        <fullName evidence="1">RSE1/DDB1/CPSF1 first beta-propeller domain-containing protein</fullName>
    </recommendedName>
</protein>
<dbReference type="InterPro" id="IPR015943">
    <property type="entry name" value="WD40/YVTN_repeat-like_dom_sf"/>
</dbReference>
<evidence type="ECO:0000313" key="3">
    <source>
        <dbReference type="Proteomes" id="UP000253664"/>
    </source>
</evidence>
<dbReference type="InterPro" id="IPR050358">
    <property type="entry name" value="RSE1/DDB1/CFT1"/>
</dbReference>
<evidence type="ECO:0000259" key="1">
    <source>
        <dbReference type="Pfam" id="PF10433"/>
    </source>
</evidence>
<evidence type="ECO:0000313" key="2">
    <source>
        <dbReference type="EMBL" id="RCI13928.1"/>
    </source>
</evidence>
<proteinExistence type="predicted"/>
<dbReference type="OrthoDB" id="20774at2759"/>
<feature type="domain" description="RSE1/DDB1/CPSF1 first beta-propeller" evidence="1">
    <location>
        <begin position="59"/>
        <end position="473"/>
    </location>
</feature>
<dbReference type="Pfam" id="PF10433">
    <property type="entry name" value="Beta-prop_RSE1_1st"/>
    <property type="match status" value="1"/>
</dbReference>
<dbReference type="Proteomes" id="UP000253664">
    <property type="component" value="Unassembled WGS sequence"/>
</dbReference>
<dbReference type="STRING" id="1330021.A0A367LHM7"/>
<keyword evidence="3" id="KW-1185">Reference proteome</keyword>
<sequence>MAFQTSVLRNGEWVTETVNVQSALRQASAAASAGPVLEQPPELPPYGLLSRTIVQSPIVHRVLPVRLRSKLRNDIAFIGTDQGADVSSQDWFVQISELRRDGQVHQVARKKNFGSRIRSAAVLGHSLEHGLDEEAPTGFFKFDDDGSVIMADAPDHPQLPPQLLVLMLESGKAVFLFLRDQPGSPIDFVTATFALNRAIPYMGYHLAVDPSSRYMAAASPEGVVAIFELEDTRALNAQFVASGHVSPVKSVKVRLLQGVLHKLEFLHPHPEDDNHIILILIHIRKERRSRDPVTRMVIYEWMVGDSLKEVFDGDRCGTRLPQEHRLPLLLIPLRFNTAFFTVSEKSIGIVRDCLSGPPVFESLGADPPSQTALHHGVRPPLWTAWARPFRRQKYFERTDIIYLAREDGAIIHIEIETGDLVPFITNVGCLDANINTAFTAAYDVYSDILLIGGDSGPGGIWKLAPRSELEQVSILPNWSPVIDAAVVTWSKPVEGAVRPKPDAVFTASGRGSKGTLTQWRWGFQGRIGLEIESDDPVRHSWAFDLYARGEDGGLCVLLAFSDSTALLRFSDDFGDADAATAQDTDLDLSSRTLDAFWSQQGTIIQVTERFVTLCTSLKSGAGSRYSLDELLGTDNVVALNASCLDDTIAISSHTERASRLHTLLVTPTGLRNCHWWEARGDLTCILLFWAAGSKYVIAGSMVEGKAWVLLYTLAGENLAADAVSSLHGESVLFPHQSVNGIQTFGQFEALTSICHVCDSAGEVHLVAGTNSGALLTVKISPKEGKPMSILAEAMGAGPVEVFSTWGSFQGTAAALVCCDNALVVMNDFCPRTRRFRAKQHVWLTDASDESMPSPAIHSVCSLRRDISGSPGHLSLMVQAKSKLLLAEIWPDVGLVPRSIRLEGSPMRVIYSDTWECLVVALLKDDKPTLAFIDPATGEAKATPADRERRDAEFITGLGHAGDRIYCLHEWNYVKDGKTFTFILVATKDGRLLMVSVGARAAGGLQYSTRYKRMLGRPIYSVVGDDQGILFCVDRTVRWEVLDLAEKRLRPMGEFRLDSPATSLSVAGKDGCLFALTTQHSVEVIDYRGKNMTLVHSDPVSRSTVHTIHGHSGMGLLSDQTGGIAVIRQPWSRRSREFEIVLETRLPTSVRRFVRAQSRPLWLSARRSLYVERPEEEVLAVHASGEILGLSLDGSLHHFFLLDMNLWRFLRLVDQLARARPEDVVEEPEPHPLQLHVDGDLLERCVVQRPGSLEEMLCTADRFYLFCRCLDLIRRGHYTRWPGKEEMPEWTRRELYVALGHDIVAHYLDPVA</sequence>
<reference evidence="2 3" key="1">
    <citation type="journal article" date="2015" name="BMC Genomics">
        <title>Insights from the genome of Ophiocordyceps polyrhachis-furcata to pathogenicity and host specificity in insect fungi.</title>
        <authorList>
            <person name="Wichadakul D."/>
            <person name="Kobmoo N."/>
            <person name="Ingsriswang S."/>
            <person name="Tangphatsornruang S."/>
            <person name="Chantasingh D."/>
            <person name="Luangsa-ard J.J."/>
            <person name="Eurwilaichitr L."/>
        </authorList>
    </citation>
    <scope>NUCLEOTIDE SEQUENCE [LARGE SCALE GENOMIC DNA]</scope>
    <source>
        <strain evidence="2 3">BCC 54312</strain>
    </source>
</reference>
<dbReference type="EMBL" id="LKCN02000005">
    <property type="protein sequence ID" value="RCI13928.1"/>
    <property type="molecule type" value="Genomic_DNA"/>
</dbReference>
<dbReference type="PANTHER" id="PTHR10644">
    <property type="entry name" value="DNA REPAIR/RNA PROCESSING CPSF FAMILY"/>
    <property type="match status" value="1"/>
</dbReference>
<dbReference type="Gene3D" id="2.130.10.10">
    <property type="entry name" value="YVTN repeat-like/Quinoprotein amine dehydrogenase"/>
    <property type="match status" value="3"/>
</dbReference>